<keyword evidence="7" id="KW-1185">Reference proteome</keyword>
<feature type="signal peptide" evidence="4">
    <location>
        <begin position="1"/>
        <end position="27"/>
    </location>
</feature>
<evidence type="ECO:0000256" key="3">
    <source>
        <dbReference type="SAM" id="MobiDB-lite"/>
    </source>
</evidence>
<sequence>MDTRVRTGRRRALSGAGALLLAAGLVACTSPGSDSSGGSGSGGAGGGGGGEGLPDTVRVMSIRALTGPVSFAGLNAQKGIDLAVEQIEADGLLGETTIEVDSRDSATSPQEAASFASQAIADPGYVAIIGPEASAQATAVSPIVDQQGMPTVYVQAGSEGVVIGDYTFRITPPAASYFDLAGEYAEQQGVTTASVLFNSGNPTLVQLGQEVVPELASEHGFEVLSTGGVEATQQDFTTPASSIAGEGPDAAFLMVQGPQYPVAITQLRQAGYDGELIGMSAAGAGNLSSAGEGAAGFVWPTNFTADQDVESTRTFVEAYREKYDGEAPNNYAAEAYDAMWFLARGIAEADSTDRTAVQEGLATVAGEGFDGAQGEITFEGNDARVPGVLVRWDGTAEVPVEAGS</sequence>
<dbReference type="RefSeq" id="WP_369202557.1">
    <property type="nucleotide sequence ID" value="NZ_JBFNXQ010000003.1"/>
</dbReference>
<evidence type="ECO:0000256" key="1">
    <source>
        <dbReference type="ARBA" id="ARBA00010062"/>
    </source>
</evidence>
<accession>A0ABV3X9E6</accession>
<comment type="similarity">
    <text evidence="1">Belongs to the leucine-binding protein family.</text>
</comment>
<feature type="region of interest" description="Disordered" evidence="3">
    <location>
        <begin position="31"/>
        <end position="52"/>
    </location>
</feature>
<dbReference type="PROSITE" id="PS51318">
    <property type="entry name" value="TAT"/>
    <property type="match status" value="1"/>
</dbReference>
<organism evidence="6 7">
    <name type="scientific">Geodermatophilus maliterrae</name>
    <dbReference type="NCBI Taxonomy" id="3162531"/>
    <lineage>
        <taxon>Bacteria</taxon>
        <taxon>Bacillati</taxon>
        <taxon>Actinomycetota</taxon>
        <taxon>Actinomycetes</taxon>
        <taxon>Geodermatophilales</taxon>
        <taxon>Geodermatophilaceae</taxon>
        <taxon>Geodermatophilus</taxon>
    </lineage>
</organism>
<proteinExistence type="inferred from homology"/>
<evidence type="ECO:0000256" key="2">
    <source>
        <dbReference type="ARBA" id="ARBA00022729"/>
    </source>
</evidence>
<name>A0ABV3X9E6_9ACTN</name>
<evidence type="ECO:0000313" key="7">
    <source>
        <dbReference type="Proteomes" id="UP001560045"/>
    </source>
</evidence>
<dbReference type="InterPro" id="IPR028082">
    <property type="entry name" value="Peripla_BP_I"/>
</dbReference>
<dbReference type="InterPro" id="IPR051010">
    <property type="entry name" value="BCAA_transport"/>
</dbReference>
<dbReference type="Proteomes" id="UP001560045">
    <property type="component" value="Unassembled WGS sequence"/>
</dbReference>
<dbReference type="Pfam" id="PF13458">
    <property type="entry name" value="Peripla_BP_6"/>
    <property type="match status" value="1"/>
</dbReference>
<comment type="caution">
    <text evidence="6">The sequence shown here is derived from an EMBL/GenBank/DDBJ whole genome shotgun (WGS) entry which is preliminary data.</text>
</comment>
<dbReference type="Gene3D" id="3.40.50.2300">
    <property type="match status" value="2"/>
</dbReference>
<evidence type="ECO:0000259" key="5">
    <source>
        <dbReference type="Pfam" id="PF13458"/>
    </source>
</evidence>
<feature type="domain" description="Leucine-binding protein" evidence="5">
    <location>
        <begin position="57"/>
        <end position="385"/>
    </location>
</feature>
<dbReference type="PANTHER" id="PTHR30483">
    <property type="entry name" value="LEUCINE-SPECIFIC-BINDING PROTEIN"/>
    <property type="match status" value="1"/>
</dbReference>
<dbReference type="InterPro" id="IPR028081">
    <property type="entry name" value="Leu-bd"/>
</dbReference>
<gene>
    <name evidence="6" type="ORF">ABQ292_01600</name>
</gene>
<dbReference type="SUPFAM" id="SSF53822">
    <property type="entry name" value="Periplasmic binding protein-like I"/>
    <property type="match status" value="1"/>
</dbReference>
<protein>
    <submittedName>
        <fullName evidence="6">ABC transporter substrate-binding protein</fullName>
    </submittedName>
</protein>
<feature type="compositionally biased region" description="Gly residues" evidence="3">
    <location>
        <begin position="35"/>
        <end position="52"/>
    </location>
</feature>
<dbReference type="EMBL" id="JBFNXQ010000003">
    <property type="protein sequence ID" value="MEX5717061.1"/>
    <property type="molecule type" value="Genomic_DNA"/>
</dbReference>
<dbReference type="InterPro" id="IPR006311">
    <property type="entry name" value="TAT_signal"/>
</dbReference>
<dbReference type="PANTHER" id="PTHR30483:SF6">
    <property type="entry name" value="PERIPLASMIC BINDING PROTEIN OF ABC TRANSPORTER FOR NATURAL AMINO ACIDS"/>
    <property type="match status" value="1"/>
</dbReference>
<reference evidence="6 7" key="1">
    <citation type="submission" date="2024-06" db="EMBL/GenBank/DDBJ databases">
        <title>Draft genome sequence of Geodermatophilus badlandi, a novel member of the Geodermatophilaceae isolated from badland sedimentary rocks in the Red desert, Wyoming, USA.</title>
        <authorList>
            <person name="Ben Tekaya S."/>
            <person name="Nouioui I."/>
            <person name="Flores G.M."/>
            <person name="Shaal M.N."/>
            <person name="Bredoire F."/>
            <person name="Basile F."/>
            <person name="Van Diepen L."/>
            <person name="Ward N.L."/>
        </authorList>
    </citation>
    <scope>NUCLEOTIDE SEQUENCE [LARGE SCALE GENOMIC DNA]</scope>
    <source>
        <strain evidence="6 7">WL48A</strain>
    </source>
</reference>
<feature type="chain" id="PRO_5046711453" evidence="4">
    <location>
        <begin position="28"/>
        <end position="404"/>
    </location>
</feature>
<evidence type="ECO:0000313" key="6">
    <source>
        <dbReference type="EMBL" id="MEX5717061.1"/>
    </source>
</evidence>
<keyword evidence="2 4" id="KW-0732">Signal</keyword>
<dbReference type="PROSITE" id="PS51257">
    <property type="entry name" value="PROKAR_LIPOPROTEIN"/>
    <property type="match status" value="1"/>
</dbReference>
<evidence type="ECO:0000256" key="4">
    <source>
        <dbReference type="SAM" id="SignalP"/>
    </source>
</evidence>